<protein>
    <recommendedName>
        <fullName evidence="2">F-box domain-containing protein</fullName>
    </recommendedName>
</protein>
<dbReference type="Proteomes" id="UP000054558">
    <property type="component" value="Unassembled WGS sequence"/>
</dbReference>
<keyword evidence="4" id="KW-1185">Reference proteome</keyword>
<reference evidence="3 4" key="1">
    <citation type="journal article" date="2014" name="Nat. Commun.">
        <title>Klebsormidium flaccidum genome reveals primary factors for plant terrestrial adaptation.</title>
        <authorList>
            <person name="Hori K."/>
            <person name="Maruyama F."/>
            <person name="Fujisawa T."/>
            <person name="Togashi T."/>
            <person name="Yamamoto N."/>
            <person name="Seo M."/>
            <person name="Sato S."/>
            <person name="Yamada T."/>
            <person name="Mori H."/>
            <person name="Tajima N."/>
            <person name="Moriyama T."/>
            <person name="Ikeuchi M."/>
            <person name="Watanabe M."/>
            <person name="Wada H."/>
            <person name="Kobayashi K."/>
            <person name="Saito M."/>
            <person name="Masuda T."/>
            <person name="Sasaki-Sekimoto Y."/>
            <person name="Mashiguchi K."/>
            <person name="Awai K."/>
            <person name="Shimojima M."/>
            <person name="Masuda S."/>
            <person name="Iwai M."/>
            <person name="Nobusawa T."/>
            <person name="Narise T."/>
            <person name="Kondo S."/>
            <person name="Saito H."/>
            <person name="Sato R."/>
            <person name="Murakawa M."/>
            <person name="Ihara Y."/>
            <person name="Oshima-Yamada Y."/>
            <person name="Ohtaka K."/>
            <person name="Satoh M."/>
            <person name="Sonobe K."/>
            <person name="Ishii M."/>
            <person name="Ohtani R."/>
            <person name="Kanamori-Sato M."/>
            <person name="Honoki R."/>
            <person name="Miyazaki D."/>
            <person name="Mochizuki H."/>
            <person name="Umetsu J."/>
            <person name="Higashi K."/>
            <person name="Shibata D."/>
            <person name="Kamiya Y."/>
            <person name="Sato N."/>
            <person name="Nakamura Y."/>
            <person name="Tabata S."/>
            <person name="Ida S."/>
            <person name="Kurokawa K."/>
            <person name="Ohta H."/>
        </authorList>
    </citation>
    <scope>NUCLEOTIDE SEQUENCE [LARGE SCALE GENOMIC DNA]</scope>
    <source>
        <strain evidence="3 4">NIES-2285</strain>
    </source>
</reference>
<gene>
    <name evidence="3" type="ORF">KFL_001380190</name>
</gene>
<evidence type="ECO:0000313" key="3">
    <source>
        <dbReference type="EMBL" id="GAQ83177.1"/>
    </source>
</evidence>
<feature type="region of interest" description="Disordered" evidence="1">
    <location>
        <begin position="191"/>
        <end position="210"/>
    </location>
</feature>
<evidence type="ECO:0000256" key="1">
    <source>
        <dbReference type="SAM" id="MobiDB-lite"/>
    </source>
</evidence>
<organism evidence="3 4">
    <name type="scientific">Klebsormidium nitens</name>
    <name type="common">Green alga</name>
    <name type="synonym">Ulothrix nitens</name>
    <dbReference type="NCBI Taxonomy" id="105231"/>
    <lineage>
        <taxon>Eukaryota</taxon>
        <taxon>Viridiplantae</taxon>
        <taxon>Streptophyta</taxon>
        <taxon>Klebsormidiophyceae</taxon>
        <taxon>Klebsormidiales</taxon>
        <taxon>Klebsormidiaceae</taxon>
        <taxon>Klebsormidium</taxon>
    </lineage>
</organism>
<dbReference type="PROSITE" id="PS50181">
    <property type="entry name" value="FBOX"/>
    <property type="match status" value="1"/>
</dbReference>
<dbReference type="AlphaFoldDB" id="A0A1Y1I346"/>
<dbReference type="EMBL" id="DF237087">
    <property type="protein sequence ID" value="GAQ83177.1"/>
    <property type="molecule type" value="Genomic_DNA"/>
</dbReference>
<evidence type="ECO:0000313" key="4">
    <source>
        <dbReference type="Proteomes" id="UP000054558"/>
    </source>
</evidence>
<evidence type="ECO:0000259" key="2">
    <source>
        <dbReference type="PROSITE" id="PS50181"/>
    </source>
</evidence>
<feature type="domain" description="F-box" evidence="2">
    <location>
        <begin position="12"/>
        <end position="58"/>
    </location>
</feature>
<dbReference type="InterPro" id="IPR001810">
    <property type="entry name" value="F-box_dom"/>
</dbReference>
<accession>A0A1Y1I346</accession>
<sequence length="526" mass="57948">MAAQVLRPSAQAQALAALPADVLRLILKDISLKERLRLEILDKSHRDALRDPELWHAIKLGAVDAQTCTEDQLLSLLIRLEPRMQKGAAQIRRMAESLGDVTAGFTKHRMAKLLAVEQLKRKTRASLWREAIYLQLMSLRFLYTAVPESWISVRFFLETCTLWVEDQLQRIPLAVRSVCNFLRNVSSSHSAFVRNGTSSPPERPERQRSAKREVLLNVSGAVQLSPNFVAACVIALSAAAFQVTVRMDGEGDPGFLTNDPVLDRAKIAAITGGGGSQTRGATTEVFSYTVILEHLVTHLEEPLLEELGKFLRGAPSAHRVVVRNCMLSYLEVRSLSVVLGKGDAGTVTFQHLCHDFARDDDMAWTILTCAELQASQGLQALALDFPLAPADLDYVAQFLERNADARFVIHLRPAFYARSAAAAQQLFAKLRVLCASRRGKRIIIVPHQGGARLPGGTDRRGAAERGETVAVPSGGALEDAILTPLNQEIRSQRLFEVALRAADRVIWGICIADVIFGLVLSLEYLI</sequence>
<proteinExistence type="predicted"/>
<name>A0A1Y1I346_KLENI</name>
<feature type="compositionally biased region" description="Polar residues" evidence="1">
    <location>
        <begin position="191"/>
        <end position="200"/>
    </location>
</feature>